<evidence type="ECO:0000313" key="2">
    <source>
        <dbReference type="EMBL" id="PHQ31834.1"/>
    </source>
</evidence>
<evidence type="ECO:0000313" key="3">
    <source>
        <dbReference type="Proteomes" id="UP000225740"/>
    </source>
</evidence>
<name>A0A2G1VYH9_9BACT</name>
<keyword evidence="3" id="KW-1185">Reference proteome</keyword>
<dbReference type="AlphaFoldDB" id="A0A2G1VYH9"/>
<protein>
    <recommendedName>
        <fullName evidence="1">Helix-turn-helix domain-containing protein</fullName>
    </recommendedName>
</protein>
<reference evidence="2 3" key="1">
    <citation type="submission" date="2017-06" db="EMBL/GenBank/DDBJ databases">
        <title>Description of Rhodopirellula bahusiensis sp. nov.</title>
        <authorList>
            <person name="Kizina J."/>
            <person name="Harder J."/>
        </authorList>
    </citation>
    <scope>NUCLEOTIDE SEQUENCE [LARGE SCALE GENOMIC DNA]</scope>
    <source>
        <strain evidence="2 3">SWK21</strain>
    </source>
</reference>
<sequence>MKVCKCSLCGCHLKEKDWSNRLQYRVDEVADVLGVSVSMVKTWIRSKALVSYTMGKVRCIAKEDVERFVNQHRADGPFDTAA</sequence>
<gene>
    <name evidence="2" type="ORF">CEE69_29145</name>
</gene>
<dbReference type="Proteomes" id="UP000225740">
    <property type="component" value="Unassembled WGS sequence"/>
</dbReference>
<comment type="caution">
    <text evidence="2">The sequence shown here is derived from an EMBL/GenBank/DDBJ whole genome shotgun (WGS) entry which is preliminary data.</text>
</comment>
<dbReference type="EMBL" id="NIZW01000038">
    <property type="protein sequence ID" value="PHQ31834.1"/>
    <property type="molecule type" value="Genomic_DNA"/>
</dbReference>
<dbReference type="Pfam" id="PF12728">
    <property type="entry name" value="HTH_17"/>
    <property type="match status" value="1"/>
</dbReference>
<evidence type="ECO:0000259" key="1">
    <source>
        <dbReference type="Pfam" id="PF12728"/>
    </source>
</evidence>
<proteinExistence type="predicted"/>
<feature type="domain" description="Helix-turn-helix" evidence="1">
    <location>
        <begin position="24"/>
        <end position="73"/>
    </location>
</feature>
<dbReference type="InterPro" id="IPR010093">
    <property type="entry name" value="SinI_DNA-bd"/>
</dbReference>
<dbReference type="NCBIfam" id="TIGR01764">
    <property type="entry name" value="excise"/>
    <property type="match status" value="1"/>
</dbReference>
<dbReference type="InterPro" id="IPR009061">
    <property type="entry name" value="DNA-bd_dom_put_sf"/>
</dbReference>
<dbReference type="GO" id="GO:0003677">
    <property type="term" value="F:DNA binding"/>
    <property type="evidence" value="ECO:0007669"/>
    <property type="project" value="InterPro"/>
</dbReference>
<dbReference type="SUPFAM" id="SSF46955">
    <property type="entry name" value="Putative DNA-binding domain"/>
    <property type="match status" value="1"/>
</dbReference>
<dbReference type="InterPro" id="IPR041657">
    <property type="entry name" value="HTH_17"/>
</dbReference>
<accession>A0A2G1VYH9</accession>
<organism evidence="2 3">
    <name type="scientific">Rhodopirellula bahusiensis</name>
    <dbReference type="NCBI Taxonomy" id="2014065"/>
    <lineage>
        <taxon>Bacteria</taxon>
        <taxon>Pseudomonadati</taxon>
        <taxon>Planctomycetota</taxon>
        <taxon>Planctomycetia</taxon>
        <taxon>Pirellulales</taxon>
        <taxon>Pirellulaceae</taxon>
        <taxon>Rhodopirellula</taxon>
    </lineage>
</organism>